<accession>A0A6G1JN33</accession>
<evidence type="ECO:0000313" key="2">
    <source>
        <dbReference type="Proteomes" id="UP000799291"/>
    </source>
</evidence>
<reference evidence="1" key="1">
    <citation type="journal article" date="2020" name="Stud. Mycol.">
        <title>101 Dothideomycetes genomes: a test case for predicting lifestyles and emergence of pathogens.</title>
        <authorList>
            <person name="Haridas S."/>
            <person name="Albert R."/>
            <person name="Binder M."/>
            <person name="Bloem J."/>
            <person name="Labutti K."/>
            <person name="Salamov A."/>
            <person name="Andreopoulos B."/>
            <person name="Baker S."/>
            <person name="Barry K."/>
            <person name="Bills G."/>
            <person name="Bluhm B."/>
            <person name="Cannon C."/>
            <person name="Castanera R."/>
            <person name="Culley D."/>
            <person name="Daum C."/>
            <person name="Ezra D."/>
            <person name="Gonzalez J."/>
            <person name="Henrissat B."/>
            <person name="Kuo A."/>
            <person name="Liang C."/>
            <person name="Lipzen A."/>
            <person name="Lutzoni F."/>
            <person name="Magnuson J."/>
            <person name="Mondo S."/>
            <person name="Nolan M."/>
            <person name="Ohm R."/>
            <person name="Pangilinan J."/>
            <person name="Park H.-J."/>
            <person name="Ramirez L."/>
            <person name="Alfaro M."/>
            <person name="Sun H."/>
            <person name="Tritt A."/>
            <person name="Yoshinaga Y."/>
            <person name="Zwiers L.-H."/>
            <person name="Turgeon B."/>
            <person name="Goodwin S."/>
            <person name="Spatafora J."/>
            <person name="Crous P."/>
            <person name="Grigoriev I."/>
        </authorList>
    </citation>
    <scope>NUCLEOTIDE SEQUENCE</scope>
    <source>
        <strain evidence="1">CBS 122367</strain>
    </source>
</reference>
<name>A0A6G1JN33_9PLEO</name>
<dbReference type="Proteomes" id="UP000799291">
    <property type="component" value="Unassembled WGS sequence"/>
</dbReference>
<protein>
    <submittedName>
        <fullName evidence="1">Uncharacterized protein</fullName>
    </submittedName>
</protein>
<evidence type="ECO:0000313" key="1">
    <source>
        <dbReference type="EMBL" id="KAF2691651.1"/>
    </source>
</evidence>
<dbReference type="AlphaFoldDB" id="A0A6G1JN33"/>
<dbReference type="EMBL" id="MU005569">
    <property type="protein sequence ID" value="KAF2691651.1"/>
    <property type="molecule type" value="Genomic_DNA"/>
</dbReference>
<sequence length="209" mass="24311">MDNRLNPVRYNRPPMHLDTNYWAKRRLSTKLEVTHSIRSDVCMVAKKKEENVPPTHYTVYPTNPSDSTKAAKIDSFLKNLYEAPNENGDLRFVQDSPDIHKHETKLYVLARDVNNDDEKKKKREFLETKVTGKTWISEALSDGHVIGWSHLALDPDAKEVKNYPGIKGMIDDLNTRRMLRKKEALFTRSLTWKKQQLSPVDLNMDSQYP</sequence>
<keyword evidence="2" id="KW-1185">Reference proteome</keyword>
<organism evidence="1 2">
    <name type="scientific">Lentithecium fluviatile CBS 122367</name>
    <dbReference type="NCBI Taxonomy" id="1168545"/>
    <lineage>
        <taxon>Eukaryota</taxon>
        <taxon>Fungi</taxon>
        <taxon>Dikarya</taxon>
        <taxon>Ascomycota</taxon>
        <taxon>Pezizomycotina</taxon>
        <taxon>Dothideomycetes</taxon>
        <taxon>Pleosporomycetidae</taxon>
        <taxon>Pleosporales</taxon>
        <taxon>Massarineae</taxon>
        <taxon>Lentitheciaceae</taxon>
        <taxon>Lentithecium</taxon>
    </lineage>
</organism>
<gene>
    <name evidence="1" type="ORF">K458DRAFT_425570</name>
</gene>
<proteinExistence type="predicted"/>